<dbReference type="Gene3D" id="3.10.350.10">
    <property type="entry name" value="LysM domain"/>
    <property type="match status" value="1"/>
</dbReference>
<evidence type="ECO:0000256" key="1">
    <source>
        <dbReference type="SAM" id="Phobius"/>
    </source>
</evidence>
<proteinExistence type="predicted"/>
<dbReference type="Proteomes" id="UP001597114">
    <property type="component" value="Unassembled WGS sequence"/>
</dbReference>
<evidence type="ECO:0008006" key="4">
    <source>
        <dbReference type="Google" id="ProtNLM"/>
    </source>
</evidence>
<organism evidence="2 3">
    <name type="scientific">Pseudonocardia yunnanensis</name>
    <dbReference type="NCBI Taxonomy" id="58107"/>
    <lineage>
        <taxon>Bacteria</taxon>
        <taxon>Bacillati</taxon>
        <taxon>Actinomycetota</taxon>
        <taxon>Actinomycetes</taxon>
        <taxon>Pseudonocardiales</taxon>
        <taxon>Pseudonocardiaceae</taxon>
        <taxon>Pseudonocardia</taxon>
    </lineage>
</organism>
<gene>
    <name evidence="2" type="ORF">ACFSJD_34445</name>
</gene>
<dbReference type="RefSeq" id="WP_344725239.1">
    <property type="nucleotide sequence ID" value="NZ_BAAAUS010000030.1"/>
</dbReference>
<evidence type="ECO:0000313" key="3">
    <source>
        <dbReference type="Proteomes" id="UP001597114"/>
    </source>
</evidence>
<keyword evidence="1" id="KW-0472">Membrane</keyword>
<accession>A0ABW4F5F0</accession>
<evidence type="ECO:0000313" key="2">
    <source>
        <dbReference type="EMBL" id="MFD1522637.1"/>
    </source>
</evidence>
<keyword evidence="1" id="KW-1133">Transmembrane helix</keyword>
<name>A0ABW4F5F0_9PSEU</name>
<feature type="transmembrane region" description="Helical" evidence="1">
    <location>
        <begin position="50"/>
        <end position="70"/>
    </location>
</feature>
<protein>
    <recommendedName>
        <fullName evidence="4">LysM domain-containing protein</fullName>
    </recommendedName>
</protein>
<keyword evidence="1" id="KW-0812">Transmembrane</keyword>
<comment type="caution">
    <text evidence="2">The sequence shown here is derived from an EMBL/GenBank/DDBJ whole genome shotgun (WGS) entry which is preliminary data.</text>
</comment>
<sequence length="146" mass="14701">MAVPVVVRPAALPHPAWPAVRLLSSGQRILARRVRGSGAGLPLRIRVRRALAAAGLTVVAAAVVVGLGQLGGVVAQSRADVGGGPAVAVASTVTVGPEATVWEVARGVAPTASEPQLAALTERIVTTNSLTSVQLHPGQVLRVPQG</sequence>
<dbReference type="EMBL" id="JBHUCO010000046">
    <property type="protein sequence ID" value="MFD1522637.1"/>
    <property type="molecule type" value="Genomic_DNA"/>
</dbReference>
<keyword evidence="3" id="KW-1185">Reference proteome</keyword>
<dbReference type="InterPro" id="IPR036779">
    <property type="entry name" value="LysM_dom_sf"/>
</dbReference>
<reference evidence="3" key="1">
    <citation type="journal article" date="2019" name="Int. J. Syst. Evol. Microbiol.">
        <title>The Global Catalogue of Microorganisms (GCM) 10K type strain sequencing project: providing services to taxonomists for standard genome sequencing and annotation.</title>
        <authorList>
            <consortium name="The Broad Institute Genomics Platform"/>
            <consortium name="The Broad Institute Genome Sequencing Center for Infectious Disease"/>
            <person name="Wu L."/>
            <person name="Ma J."/>
        </authorList>
    </citation>
    <scope>NUCLEOTIDE SEQUENCE [LARGE SCALE GENOMIC DNA]</scope>
    <source>
        <strain evidence="3">CCM 7043</strain>
    </source>
</reference>